<organism evidence="3 4">
    <name type="scientific">Actinomyces lilanjuaniae</name>
    <dbReference type="NCBI Taxonomy" id="2321394"/>
    <lineage>
        <taxon>Bacteria</taxon>
        <taxon>Bacillati</taxon>
        <taxon>Actinomycetota</taxon>
        <taxon>Actinomycetes</taxon>
        <taxon>Actinomycetales</taxon>
        <taxon>Actinomycetaceae</taxon>
        <taxon>Actinomyces</taxon>
    </lineage>
</organism>
<evidence type="ECO:0000313" key="4">
    <source>
        <dbReference type="Proteomes" id="UP000273001"/>
    </source>
</evidence>
<feature type="compositionally biased region" description="Basic residues" evidence="1">
    <location>
        <begin position="1"/>
        <end position="12"/>
    </location>
</feature>
<feature type="compositionally biased region" description="Low complexity" evidence="1">
    <location>
        <begin position="13"/>
        <end position="22"/>
    </location>
</feature>
<feature type="transmembrane region" description="Helical" evidence="2">
    <location>
        <begin position="151"/>
        <end position="172"/>
    </location>
</feature>
<evidence type="ECO:0000256" key="2">
    <source>
        <dbReference type="SAM" id="Phobius"/>
    </source>
</evidence>
<feature type="transmembrane region" description="Helical" evidence="2">
    <location>
        <begin position="40"/>
        <end position="60"/>
    </location>
</feature>
<proteinExistence type="predicted"/>
<evidence type="ECO:0000313" key="3">
    <source>
        <dbReference type="EMBL" id="AYD88862.1"/>
    </source>
</evidence>
<keyword evidence="2" id="KW-0812">Transmembrane</keyword>
<evidence type="ECO:0000256" key="1">
    <source>
        <dbReference type="SAM" id="MobiDB-lite"/>
    </source>
</evidence>
<gene>
    <name evidence="3" type="ORF">D5R93_00135</name>
</gene>
<keyword evidence="4" id="KW-1185">Reference proteome</keyword>
<protein>
    <submittedName>
        <fullName evidence="3">Uncharacterized protein</fullName>
    </submittedName>
</protein>
<name>A0ABM6Z0R7_9ACTO</name>
<feature type="transmembrane region" description="Helical" evidence="2">
    <location>
        <begin position="85"/>
        <end position="106"/>
    </location>
</feature>
<dbReference type="EMBL" id="CP032514">
    <property type="protein sequence ID" value="AYD88862.1"/>
    <property type="molecule type" value="Genomic_DNA"/>
</dbReference>
<keyword evidence="2" id="KW-0472">Membrane</keyword>
<keyword evidence="2" id="KW-1133">Transmembrane helix</keyword>
<accession>A0ABM6Z0R7</accession>
<dbReference type="Proteomes" id="UP000273001">
    <property type="component" value="Chromosome"/>
</dbReference>
<feature type="transmembrane region" description="Helical" evidence="2">
    <location>
        <begin position="113"/>
        <end position="131"/>
    </location>
</feature>
<feature type="transmembrane region" description="Helical" evidence="2">
    <location>
        <begin position="184"/>
        <end position="208"/>
    </location>
</feature>
<feature type="region of interest" description="Disordered" evidence="1">
    <location>
        <begin position="1"/>
        <end position="22"/>
    </location>
</feature>
<sequence length="258" mass="27029">MARARAASRGHHAAAPGGRAAAAAGSGGVRAVRAGSVFRVLMLVNLVVAAASATTFYGRYHTQGAVSEFLGLVYEMVTLDAEQGVATWLSSLLWAVIGVVALFYSLAARRFSLSWGFFAAVGLAASLDEYAELHERLRAVGERMQPYLPFQVSYTWVLPGAVIAVVVVAVLARLVLSLPGGARGLLVVAGLIFLTGAVVLETLAGALKDGYGGTAGLLYWSFSQAEELLELTGVSLALSALLSLTAWDPTHHALRVMV</sequence>
<reference evidence="3 4" key="1">
    <citation type="submission" date="2018-09" db="EMBL/GenBank/DDBJ databases">
        <authorList>
            <person name="Li J."/>
        </authorList>
    </citation>
    <scope>NUCLEOTIDE SEQUENCE [LARGE SCALE GENOMIC DNA]</scope>
    <source>
        <strain evidence="3 4">2129</strain>
    </source>
</reference>